<dbReference type="RefSeq" id="WP_191818621.1">
    <property type="nucleotide sequence ID" value="NZ_JACYFT010000001.1"/>
</dbReference>
<dbReference type="PROSITE" id="PS51186">
    <property type="entry name" value="GNAT"/>
    <property type="match status" value="1"/>
</dbReference>
<organism evidence="2 3">
    <name type="scientific">Limnohabitans radicicola</name>
    <dbReference type="NCBI Taxonomy" id="2771427"/>
    <lineage>
        <taxon>Bacteria</taxon>
        <taxon>Pseudomonadati</taxon>
        <taxon>Pseudomonadota</taxon>
        <taxon>Betaproteobacteria</taxon>
        <taxon>Burkholderiales</taxon>
        <taxon>Comamonadaceae</taxon>
        <taxon>Limnohabitans</taxon>
    </lineage>
</organism>
<name>A0A927ILI7_9BURK</name>
<gene>
    <name evidence="2" type="ORF">IC609_06615</name>
</gene>
<dbReference type="Proteomes" id="UP000647424">
    <property type="component" value="Unassembled WGS sequence"/>
</dbReference>
<reference evidence="2" key="1">
    <citation type="submission" date="2020-09" db="EMBL/GenBank/DDBJ databases">
        <title>Genome seq and assembly of Limnohabitants sp.</title>
        <authorList>
            <person name="Chhetri G."/>
        </authorList>
    </citation>
    <scope>NUCLEOTIDE SEQUENCE</scope>
    <source>
        <strain evidence="2">JUR4</strain>
    </source>
</reference>
<evidence type="ECO:0000313" key="2">
    <source>
        <dbReference type="EMBL" id="MBD8050210.1"/>
    </source>
</evidence>
<dbReference type="EMBL" id="JACYFT010000001">
    <property type="protein sequence ID" value="MBD8050210.1"/>
    <property type="molecule type" value="Genomic_DNA"/>
</dbReference>
<protein>
    <submittedName>
        <fullName evidence="2">GNAT family N-acetyltransferase</fullName>
    </submittedName>
</protein>
<dbReference type="AlphaFoldDB" id="A0A927ILI7"/>
<dbReference type="SUPFAM" id="SSF55729">
    <property type="entry name" value="Acyl-CoA N-acyltransferases (Nat)"/>
    <property type="match status" value="1"/>
</dbReference>
<feature type="domain" description="N-acetyltransferase" evidence="1">
    <location>
        <begin position="126"/>
        <end position="278"/>
    </location>
</feature>
<sequence>MTTLSACLGLGIRSDLMLLKKSGLVTEHPDGVCVISPGNPDFYFGNFFAPFTHPTIETIPDVRKRFTELIGCHPGIEHESFAWSCQHADEKTLEVFAQNGFRVEQSLVLTCRPKQLLSPNKTVPDLVIRNASQFDIASLWQLYARFTREQSNGKLPPAEHRFLSARIHEFIELIKTGMGNWHVAVINGRIVAALGLFFEGPIGRFQEVLTDSRWRNRGICAALVHKVSQDAFCNGVQDLIMVADSTYHALRVYRNLGFQDIESLITVCKPSRQDQNTK</sequence>
<comment type="caution">
    <text evidence="2">The sequence shown here is derived from an EMBL/GenBank/DDBJ whole genome shotgun (WGS) entry which is preliminary data.</text>
</comment>
<dbReference type="InterPro" id="IPR000182">
    <property type="entry name" value="GNAT_dom"/>
</dbReference>
<evidence type="ECO:0000313" key="3">
    <source>
        <dbReference type="Proteomes" id="UP000647424"/>
    </source>
</evidence>
<dbReference type="Gene3D" id="3.40.630.30">
    <property type="match status" value="1"/>
</dbReference>
<accession>A0A927ILI7</accession>
<evidence type="ECO:0000259" key="1">
    <source>
        <dbReference type="PROSITE" id="PS51186"/>
    </source>
</evidence>
<dbReference type="CDD" id="cd04301">
    <property type="entry name" value="NAT_SF"/>
    <property type="match status" value="1"/>
</dbReference>
<keyword evidence="3" id="KW-1185">Reference proteome</keyword>
<proteinExistence type="predicted"/>
<dbReference type="Pfam" id="PF00583">
    <property type="entry name" value="Acetyltransf_1"/>
    <property type="match status" value="1"/>
</dbReference>
<dbReference type="InterPro" id="IPR016181">
    <property type="entry name" value="Acyl_CoA_acyltransferase"/>
</dbReference>
<dbReference type="GO" id="GO:0016747">
    <property type="term" value="F:acyltransferase activity, transferring groups other than amino-acyl groups"/>
    <property type="evidence" value="ECO:0007669"/>
    <property type="project" value="InterPro"/>
</dbReference>